<protein>
    <submittedName>
        <fullName evidence="1">Uncharacterized protein</fullName>
    </submittedName>
</protein>
<reference evidence="1 2" key="1">
    <citation type="journal article" date="2013" name="Curr. Biol.">
        <title>The Genome of the Foraminiferan Reticulomyxa filosa.</title>
        <authorList>
            <person name="Glockner G."/>
            <person name="Hulsmann N."/>
            <person name="Schleicher M."/>
            <person name="Noegel A.A."/>
            <person name="Eichinger L."/>
            <person name="Gallinger C."/>
            <person name="Pawlowski J."/>
            <person name="Sierra R."/>
            <person name="Euteneuer U."/>
            <person name="Pillet L."/>
            <person name="Moustafa A."/>
            <person name="Platzer M."/>
            <person name="Groth M."/>
            <person name="Szafranski K."/>
            <person name="Schliwa M."/>
        </authorList>
    </citation>
    <scope>NUCLEOTIDE SEQUENCE [LARGE SCALE GENOMIC DNA]</scope>
</reference>
<dbReference type="Proteomes" id="UP000023152">
    <property type="component" value="Unassembled WGS sequence"/>
</dbReference>
<proteinExistence type="predicted"/>
<evidence type="ECO:0000313" key="2">
    <source>
        <dbReference type="Proteomes" id="UP000023152"/>
    </source>
</evidence>
<dbReference type="InterPro" id="IPR036322">
    <property type="entry name" value="WD40_repeat_dom_sf"/>
</dbReference>
<gene>
    <name evidence="1" type="ORF">RFI_32629</name>
</gene>
<dbReference type="SUPFAM" id="SSF50978">
    <property type="entry name" value="WD40 repeat-like"/>
    <property type="match status" value="1"/>
</dbReference>
<name>X6LTR5_RETFI</name>
<accession>X6LTR5</accession>
<keyword evidence="2" id="KW-1185">Reference proteome</keyword>
<organism evidence="1 2">
    <name type="scientific">Reticulomyxa filosa</name>
    <dbReference type="NCBI Taxonomy" id="46433"/>
    <lineage>
        <taxon>Eukaryota</taxon>
        <taxon>Sar</taxon>
        <taxon>Rhizaria</taxon>
        <taxon>Retaria</taxon>
        <taxon>Foraminifera</taxon>
        <taxon>Monothalamids</taxon>
        <taxon>Reticulomyxidae</taxon>
        <taxon>Reticulomyxa</taxon>
    </lineage>
</organism>
<comment type="caution">
    <text evidence="1">The sequence shown here is derived from an EMBL/GenBank/DDBJ whole genome shotgun (WGS) entry which is preliminary data.</text>
</comment>
<sequence length="336" mass="38167">MYGVLGEFIAVSALGTGMSIYSIPHGLHFMKMLSIENGKNICNLKWIDDSCIVYTFFDKKENIRCYDCELKKVIWESHWMISQDNYFDCYFEYSTSSACHDARAHVPRVIIALGGQNKQVYINYIDEYDKPNTGQTLSFPRCIDAISFSSNGMYLSVALERGKILIYRNQMESRSNSDLVTSSSNESSWQTNFCYQLLYDTCTTDSSDHLFDMSWLNDNQTCIYTGNNCDVHFYGIHLGQLKKYDEILHVLTQHAQEWASAPFKGTTLNHFVCTVILDYINIEIENIVVRTQFSGNSTISSLRGLKSANDTRLPKGMFIAGSGDCTVGLFVPAFQL</sequence>
<evidence type="ECO:0000313" key="1">
    <source>
        <dbReference type="EMBL" id="ETO04766.1"/>
    </source>
</evidence>
<dbReference type="AlphaFoldDB" id="X6LTR5"/>
<dbReference type="EMBL" id="ASPP01028962">
    <property type="protein sequence ID" value="ETO04766.1"/>
    <property type="molecule type" value="Genomic_DNA"/>
</dbReference>